<feature type="region of interest" description="Disordered" evidence="1">
    <location>
        <begin position="1"/>
        <end position="29"/>
    </location>
</feature>
<keyword evidence="3" id="KW-1185">Reference proteome</keyword>
<evidence type="ECO:0000313" key="3">
    <source>
        <dbReference type="Proteomes" id="UP001499884"/>
    </source>
</evidence>
<dbReference type="RefSeq" id="WP_345645113.1">
    <property type="nucleotide sequence ID" value="NZ_BAABEP010000012.1"/>
</dbReference>
<protein>
    <recommendedName>
        <fullName evidence="4">WYL domain-containing protein</fullName>
    </recommendedName>
</protein>
<organism evidence="2 3">
    <name type="scientific">Streptomyces tremellae</name>
    <dbReference type="NCBI Taxonomy" id="1124239"/>
    <lineage>
        <taxon>Bacteria</taxon>
        <taxon>Bacillati</taxon>
        <taxon>Actinomycetota</taxon>
        <taxon>Actinomycetes</taxon>
        <taxon>Kitasatosporales</taxon>
        <taxon>Streptomycetaceae</taxon>
        <taxon>Streptomyces</taxon>
    </lineage>
</organism>
<evidence type="ECO:0000313" key="2">
    <source>
        <dbReference type="EMBL" id="GAA3725184.1"/>
    </source>
</evidence>
<proteinExistence type="predicted"/>
<accession>A0ABP7EUZ7</accession>
<gene>
    <name evidence="2" type="ORF">GCM10023082_23990</name>
</gene>
<evidence type="ECO:0008006" key="4">
    <source>
        <dbReference type="Google" id="ProtNLM"/>
    </source>
</evidence>
<name>A0ABP7EUZ7_9ACTN</name>
<dbReference type="EMBL" id="BAABEP010000012">
    <property type="protein sequence ID" value="GAA3725184.1"/>
    <property type="molecule type" value="Genomic_DNA"/>
</dbReference>
<comment type="caution">
    <text evidence="2">The sequence shown here is derived from an EMBL/GenBank/DDBJ whole genome shotgun (WGS) entry which is preliminary data.</text>
</comment>
<evidence type="ECO:0000256" key="1">
    <source>
        <dbReference type="SAM" id="MobiDB-lite"/>
    </source>
</evidence>
<sequence>MWPAGDGAADRRAAAPTAGSGWSRPRSPRWFATERRTFRADRVAEARPTGETVRIDDPPDAAGLVATMLTSHYPVYGTVVLPVPLPEARRLVPPGAGVHESVGADATRVTVGGRDLDELATRLLALAVPLTGVEPGELRAVLRARLRSQLDALGPEDA</sequence>
<dbReference type="Proteomes" id="UP001499884">
    <property type="component" value="Unassembled WGS sequence"/>
</dbReference>
<reference evidence="3" key="1">
    <citation type="journal article" date="2019" name="Int. J. Syst. Evol. Microbiol.">
        <title>The Global Catalogue of Microorganisms (GCM) 10K type strain sequencing project: providing services to taxonomists for standard genome sequencing and annotation.</title>
        <authorList>
            <consortium name="The Broad Institute Genomics Platform"/>
            <consortium name="The Broad Institute Genome Sequencing Center for Infectious Disease"/>
            <person name="Wu L."/>
            <person name="Ma J."/>
        </authorList>
    </citation>
    <scope>NUCLEOTIDE SEQUENCE [LARGE SCALE GENOMIC DNA]</scope>
    <source>
        <strain evidence="3">JCM 30846</strain>
    </source>
</reference>